<gene>
    <name evidence="2" type="ORF">AVEN_177968_1</name>
</gene>
<keyword evidence="3" id="KW-1185">Reference proteome</keyword>
<dbReference type="Proteomes" id="UP000499080">
    <property type="component" value="Unassembled WGS sequence"/>
</dbReference>
<dbReference type="OrthoDB" id="6437652at2759"/>
<organism evidence="2 3">
    <name type="scientific">Araneus ventricosus</name>
    <name type="common">Orbweaver spider</name>
    <name type="synonym">Epeira ventricosa</name>
    <dbReference type="NCBI Taxonomy" id="182803"/>
    <lineage>
        <taxon>Eukaryota</taxon>
        <taxon>Metazoa</taxon>
        <taxon>Ecdysozoa</taxon>
        <taxon>Arthropoda</taxon>
        <taxon>Chelicerata</taxon>
        <taxon>Arachnida</taxon>
        <taxon>Araneae</taxon>
        <taxon>Araneomorphae</taxon>
        <taxon>Entelegynae</taxon>
        <taxon>Araneoidea</taxon>
        <taxon>Araneidae</taxon>
        <taxon>Araneus</taxon>
    </lineage>
</organism>
<dbReference type="InterPro" id="IPR012337">
    <property type="entry name" value="RNaseH-like_sf"/>
</dbReference>
<dbReference type="Pfam" id="PF00075">
    <property type="entry name" value="RNase_H"/>
    <property type="match status" value="1"/>
</dbReference>
<sequence length="306" mass="34702">GLAGTIELNKLDHYLLLSNIVTDARVLNLPERLDDNIFEVYADGSKIAGGVGFSVCILNKEIQQKTICYKLEPNNTVFQAELAADWAVENSTKINIFTDGKSSIDALKSHRIKSNFVNSIKNKFLLAERLVGLTWVKSHAAIPGDELADQFAKLETTNGELMNLPVPYSYLKLQSKRNLLESWNDCYTQYQSASGTRIRAYVPHVDEKILIFNKYILYFLTGYGPFPCYLSRFKILSSPYCECGAIGGPDHYVFERHYTNEFHLGRPTENAKLLWLENILSCKINRDKLISCFKISEAICDRLCSM</sequence>
<feature type="non-terminal residue" evidence="2">
    <location>
        <position position="1"/>
    </location>
</feature>
<reference evidence="2 3" key="1">
    <citation type="journal article" date="2019" name="Sci. Rep.">
        <title>Orb-weaving spider Araneus ventricosus genome elucidates the spidroin gene catalogue.</title>
        <authorList>
            <person name="Kono N."/>
            <person name="Nakamura H."/>
            <person name="Ohtoshi R."/>
            <person name="Moran D.A.P."/>
            <person name="Shinohara A."/>
            <person name="Yoshida Y."/>
            <person name="Fujiwara M."/>
            <person name="Mori M."/>
            <person name="Tomita M."/>
            <person name="Arakawa K."/>
        </authorList>
    </citation>
    <scope>NUCLEOTIDE SEQUENCE [LARGE SCALE GENOMIC DNA]</scope>
</reference>
<dbReference type="AlphaFoldDB" id="A0A4Y2VSQ5"/>
<dbReference type="SUPFAM" id="SSF53098">
    <property type="entry name" value="Ribonuclease H-like"/>
    <property type="match status" value="1"/>
</dbReference>
<dbReference type="InterPro" id="IPR036397">
    <property type="entry name" value="RNaseH_sf"/>
</dbReference>
<evidence type="ECO:0000313" key="2">
    <source>
        <dbReference type="EMBL" id="GBO27721.1"/>
    </source>
</evidence>
<dbReference type="EMBL" id="BGPR01050778">
    <property type="protein sequence ID" value="GBO27721.1"/>
    <property type="molecule type" value="Genomic_DNA"/>
</dbReference>
<dbReference type="PROSITE" id="PS50879">
    <property type="entry name" value="RNASE_H_1"/>
    <property type="match status" value="1"/>
</dbReference>
<comment type="caution">
    <text evidence="2">The sequence shown here is derived from an EMBL/GenBank/DDBJ whole genome shotgun (WGS) entry which is preliminary data.</text>
</comment>
<feature type="domain" description="RNase H type-1" evidence="1">
    <location>
        <begin position="34"/>
        <end position="157"/>
    </location>
</feature>
<proteinExistence type="predicted"/>
<dbReference type="CDD" id="cd09276">
    <property type="entry name" value="Rnase_HI_RT_non_LTR"/>
    <property type="match status" value="1"/>
</dbReference>
<accession>A0A4Y2VSQ5</accession>
<evidence type="ECO:0000313" key="3">
    <source>
        <dbReference type="Proteomes" id="UP000499080"/>
    </source>
</evidence>
<protein>
    <recommendedName>
        <fullName evidence="1">RNase H type-1 domain-containing protein</fullName>
    </recommendedName>
</protein>
<name>A0A4Y2VSQ5_ARAVE</name>
<evidence type="ECO:0000259" key="1">
    <source>
        <dbReference type="PROSITE" id="PS50879"/>
    </source>
</evidence>
<dbReference type="GO" id="GO:0004523">
    <property type="term" value="F:RNA-DNA hybrid ribonuclease activity"/>
    <property type="evidence" value="ECO:0007669"/>
    <property type="project" value="InterPro"/>
</dbReference>
<dbReference type="Gene3D" id="3.30.420.10">
    <property type="entry name" value="Ribonuclease H-like superfamily/Ribonuclease H"/>
    <property type="match status" value="1"/>
</dbReference>
<dbReference type="InterPro" id="IPR002156">
    <property type="entry name" value="RNaseH_domain"/>
</dbReference>
<dbReference type="GO" id="GO:0003676">
    <property type="term" value="F:nucleic acid binding"/>
    <property type="evidence" value="ECO:0007669"/>
    <property type="project" value="InterPro"/>
</dbReference>